<protein>
    <submittedName>
        <fullName evidence="1">Uncharacterized protein</fullName>
    </submittedName>
</protein>
<sequence length="234" mass="27847">MRLINKKIDDWTEPYVTIYGSNQVQDKDLKSINPVKYFLNLTQPNIFKCYAISLASYWIYKTNNIHEIKININESEGEFPEEDYDRISWRDFYKYKNVEFDLNKAMIDAVEWKRPFGKQMNNELYCGEGLMDKEHLISFVNTVLSIYGDQEIEAFYVFMATEKYEEDELFVGKISELPHLLNNKSRPPSLIYPKEKNWLINTDYDLPFSTIGGECKLINQLVENNREEIYKVEY</sequence>
<dbReference type="RefSeq" id="WP_123281149.1">
    <property type="nucleotide sequence ID" value="NZ_RJTU01000043.1"/>
</dbReference>
<proteinExistence type="predicted"/>
<evidence type="ECO:0000313" key="1">
    <source>
        <dbReference type="EMBL" id="ROI13804.1"/>
    </source>
</evidence>
<evidence type="ECO:0000313" key="2">
    <source>
        <dbReference type="Proteomes" id="UP000267623"/>
    </source>
</evidence>
<organism evidence="1 2">
    <name type="scientific">Epilithonimonas hominis</name>
    <dbReference type="NCBI Taxonomy" id="420404"/>
    <lineage>
        <taxon>Bacteria</taxon>
        <taxon>Pseudomonadati</taxon>
        <taxon>Bacteroidota</taxon>
        <taxon>Flavobacteriia</taxon>
        <taxon>Flavobacteriales</taxon>
        <taxon>Weeksellaceae</taxon>
        <taxon>Chryseobacterium group</taxon>
        <taxon>Epilithonimonas</taxon>
    </lineage>
</organism>
<comment type="caution">
    <text evidence="1">The sequence shown here is derived from an EMBL/GenBank/DDBJ whole genome shotgun (WGS) entry which is preliminary data.</text>
</comment>
<dbReference type="EMBL" id="RJTU01000043">
    <property type="protein sequence ID" value="ROI13804.1"/>
    <property type="molecule type" value="Genomic_DNA"/>
</dbReference>
<dbReference type="AlphaFoldDB" id="A0A3N0X8U2"/>
<gene>
    <name evidence="1" type="ORF">EGH73_06320</name>
</gene>
<reference evidence="2" key="1">
    <citation type="submission" date="2018-11" db="EMBL/GenBank/DDBJ databases">
        <title>Proposal to divide the Flavobacteriaceae and reorganize its genera based on Amino Acid Identity values calculated from whole genome sequences.</title>
        <authorList>
            <person name="Nicholson A.C."/>
            <person name="Gulvik C.A."/>
            <person name="Whitney A.M."/>
            <person name="Humrighouse B.W."/>
            <person name="Bell M."/>
            <person name="Holmes B."/>
            <person name="Steigerwalt A."/>
            <person name="Villarma A."/>
            <person name="Sheth M."/>
            <person name="Batra D."/>
            <person name="Pryor J."/>
            <person name="Bernardet J.-F."/>
            <person name="Hugo C."/>
            <person name="Kampfer P."/>
            <person name="Newman J."/>
            <person name="Mcquiston J."/>
        </authorList>
    </citation>
    <scope>NUCLEOTIDE SEQUENCE [LARGE SCALE GENOMIC DNA]</scope>
    <source>
        <strain evidence="2">DSM 22165</strain>
    </source>
</reference>
<dbReference type="Proteomes" id="UP000267623">
    <property type="component" value="Unassembled WGS sequence"/>
</dbReference>
<name>A0A3N0X8U2_9FLAO</name>
<accession>A0A3N0X8U2</accession>